<gene>
    <name evidence="1" type="primary">RvY_02075-1</name>
    <name evidence="1" type="synonym">RvY_02075.1</name>
    <name evidence="1" type="ORF">RvY_02075</name>
</gene>
<evidence type="ECO:0000313" key="2">
    <source>
        <dbReference type="Proteomes" id="UP000186922"/>
    </source>
</evidence>
<organism evidence="1 2">
    <name type="scientific">Ramazzottius varieornatus</name>
    <name type="common">Water bear</name>
    <name type="synonym">Tardigrade</name>
    <dbReference type="NCBI Taxonomy" id="947166"/>
    <lineage>
        <taxon>Eukaryota</taxon>
        <taxon>Metazoa</taxon>
        <taxon>Ecdysozoa</taxon>
        <taxon>Tardigrada</taxon>
        <taxon>Eutardigrada</taxon>
        <taxon>Parachela</taxon>
        <taxon>Hypsibioidea</taxon>
        <taxon>Ramazzottiidae</taxon>
        <taxon>Ramazzottius</taxon>
    </lineage>
</organism>
<protein>
    <submittedName>
        <fullName evidence="1">Uncharacterized protein</fullName>
    </submittedName>
</protein>
<proteinExistence type="predicted"/>
<keyword evidence="2" id="KW-1185">Reference proteome</keyword>
<evidence type="ECO:0000313" key="1">
    <source>
        <dbReference type="EMBL" id="GAU89532.1"/>
    </source>
</evidence>
<dbReference type="EMBL" id="BDGG01000001">
    <property type="protein sequence ID" value="GAU89532.1"/>
    <property type="molecule type" value="Genomic_DNA"/>
</dbReference>
<name>A0A1D1UPF8_RAMVA</name>
<dbReference type="AlphaFoldDB" id="A0A1D1UPF8"/>
<dbReference type="Proteomes" id="UP000186922">
    <property type="component" value="Unassembled WGS sequence"/>
</dbReference>
<comment type="caution">
    <text evidence="1">The sequence shown here is derived from an EMBL/GenBank/DDBJ whole genome shotgun (WGS) entry which is preliminary data.</text>
</comment>
<sequence>MAIAGDHNPARQIRCCRPEIIGSKARTQQMLLISMNPLPFVNTTLGQVGSSTSRRSNPSGIIPYLTLVLVGF</sequence>
<accession>A0A1D1UPF8</accession>
<reference evidence="1 2" key="1">
    <citation type="journal article" date="2016" name="Nat. Commun.">
        <title>Extremotolerant tardigrade genome and improved radiotolerance of human cultured cells by tardigrade-unique protein.</title>
        <authorList>
            <person name="Hashimoto T."/>
            <person name="Horikawa D.D."/>
            <person name="Saito Y."/>
            <person name="Kuwahara H."/>
            <person name="Kozuka-Hata H."/>
            <person name="Shin-I T."/>
            <person name="Minakuchi Y."/>
            <person name="Ohishi K."/>
            <person name="Motoyama A."/>
            <person name="Aizu T."/>
            <person name="Enomoto A."/>
            <person name="Kondo K."/>
            <person name="Tanaka S."/>
            <person name="Hara Y."/>
            <person name="Koshikawa S."/>
            <person name="Sagara H."/>
            <person name="Miura T."/>
            <person name="Yokobori S."/>
            <person name="Miyagawa K."/>
            <person name="Suzuki Y."/>
            <person name="Kubo T."/>
            <person name="Oyama M."/>
            <person name="Kohara Y."/>
            <person name="Fujiyama A."/>
            <person name="Arakawa K."/>
            <person name="Katayama T."/>
            <person name="Toyoda A."/>
            <person name="Kunieda T."/>
        </authorList>
    </citation>
    <scope>NUCLEOTIDE SEQUENCE [LARGE SCALE GENOMIC DNA]</scope>
    <source>
        <strain evidence="1 2">YOKOZUNA-1</strain>
    </source>
</reference>